<evidence type="ECO:0000313" key="3">
    <source>
        <dbReference type="Proteomes" id="UP000297245"/>
    </source>
</evidence>
<proteinExistence type="predicted"/>
<accession>A0A4S8MM98</accession>
<gene>
    <name evidence="2" type="ORF">K435DRAFT_791523</name>
</gene>
<protein>
    <submittedName>
        <fullName evidence="2">Uncharacterized protein</fullName>
    </submittedName>
</protein>
<dbReference type="EMBL" id="ML179063">
    <property type="protein sequence ID" value="THV03781.1"/>
    <property type="molecule type" value="Genomic_DNA"/>
</dbReference>
<feature type="region of interest" description="Disordered" evidence="1">
    <location>
        <begin position="119"/>
        <end position="171"/>
    </location>
</feature>
<keyword evidence="3" id="KW-1185">Reference proteome</keyword>
<feature type="compositionally biased region" description="Acidic residues" evidence="1">
    <location>
        <begin position="68"/>
        <end position="77"/>
    </location>
</feature>
<dbReference type="AlphaFoldDB" id="A0A4S8MM98"/>
<sequence>MSKLFSSSIRGQVQPIKSVFRVNLNETGDKVRLEFVSGLKFDIGEKIEGFKFEHGIDELRLLFKSRDVEEDEEEDGEEKEKEEADIEADLPRVSRDVTNGQVEEDADEVEELEDVDVVEFSSSPPLPPGAMIATGNVSVLPAASDDDEDPGSELEREELVSNPLDLEPRIG</sequence>
<feature type="region of interest" description="Disordered" evidence="1">
    <location>
        <begin position="65"/>
        <end position="100"/>
    </location>
</feature>
<name>A0A4S8MM98_DENBC</name>
<evidence type="ECO:0000256" key="1">
    <source>
        <dbReference type="SAM" id="MobiDB-lite"/>
    </source>
</evidence>
<dbReference type="Proteomes" id="UP000297245">
    <property type="component" value="Unassembled WGS sequence"/>
</dbReference>
<reference evidence="2 3" key="1">
    <citation type="journal article" date="2019" name="Nat. Ecol. Evol.">
        <title>Megaphylogeny resolves global patterns of mushroom evolution.</title>
        <authorList>
            <person name="Varga T."/>
            <person name="Krizsan K."/>
            <person name="Foldi C."/>
            <person name="Dima B."/>
            <person name="Sanchez-Garcia M."/>
            <person name="Sanchez-Ramirez S."/>
            <person name="Szollosi G.J."/>
            <person name="Szarkandi J.G."/>
            <person name="Papp V."/>
            <person name="Albert L."/>
            <person name="Andreopoulos W."/>
            <person name="Angelini C."/>
            <person name="Antonin V."/>
            <person name="Barry K.W."/>
            <person name="Bougher N.L."/>
            <person name="Buchanan P."/>
            <person name="Buyck B."/>
            <person name="Bense V."/>
            <person name="Catcheside P."/>
            <person name="Chovatia M."/>
            <person name="Cooper J."/>
            <person name="Damon W."/>
            <person name="Desjardin D."/>
            <person name="Finy P."/>
            <person name="Geml J."/>
            <person name="Haridas S."/>
            <person name="Hughes K."/>
            <person name="Justo A."/>
            <person name="Karasinski D."/>
            <person name="Kautmanova I."/>
            <person name="Kiss B."/>
            <person name="Kocsube S."/>
            <person name="Kotiranta H."/>
            <person name="LaButti K.M."/>
            <person name="Lechner B.E."/>
            <person name="Liimatainen K."/>
            <person name="Lipzen A."/>
            <person name="Lukacs Z."/>
            <person name="Mihaltcheva S."/>
            <person name="Morgado L.N."/>
            <person name="Niskanen T."/>
            <person name="Noordeloos M.E."/>
            <person name="Ohm R.A."/>
            <person name="Ortiz-Santana B."/>
            <person name="Ovrebo C."/>
            <person name="Racz N."/>
            <person name="Riley R."/>
            <person name="Savchenko A."/>
            <person name="Shiryaev A."/>
            <person name="Soop K."/>
            <person name="Spirin V."/>
            <person name="Szebenyi C."/>
            <person name="Tomsovsky M."/>
            <person name="Tulloss R.E."/>
            <person name="Uehling J."/>
            <person name="Grigoriev I.V."/>
            <person name="Vagvolgyi C."/>
            <person name="Papp T."/>
            <person name="Martin F.M."/>
            <person name="Miettinen O."/>
            <person name="Hibbett D.S."/>
            <person name="Nagy L.G."/>
        </authorList>
    </citation>
    <scope>NUCLEOTIDE SEQUENCE [LARGE SCALE GENOMIC DNA]</scope>
    <source>
        <strain evidence="2 3">CBS 962.96</strain>
    </source>
</reference>
<organism evidence="2 3">
    <name type="scientific">Dendrothele bispora (strain CBS 962.96)</name>
    <dbReference type="NCBI Taxonomy" id="1314807"/>
    <lineage>
        <taxon>Eukaryota</taxon>
        <taxon>Fungi</taxon>
        <taxon>Dikarya</taxon>
        <taxon>Basidiomycota</taxon>
        <taxon>Agaricomycotina</taxon>
        <taxon>Agaricomycetes</taxon>
        <taxon>Agaricomycetidae</taxon>
        <taxon>Agaricales</taxon>
        <taxon>Agaricales incertae sedis</taxon>
        <taxon>Dendrothele</taxon>
    </lineage>
</organism>
<evidence type="ECO:0000313" key="2">
    <source>
        <dbReference type="EMBL" id="THV03781.1"/>
    </source>
</evidence>